<dbReference type="Proteomes" id="UP000295294">
    <property type="component" value="Chromosome 1"/>
</dbReference>
<dbReference type="AlphaFoldDB" id="A0A4P7LC23"/>
<dbReference type="PANTHER" id="PTHR45138">
    <property type="entry name" value="REGULATORY COMPONENTS OF SENSORY TRANSDUCTION SYSTEM"/>
    <property type="match status" value="1"/>
</dbReference>
<feature type="transmembrane region" description="Helical" evidence="4">
    <location>
        <begin position="178"/>
        <end position="195"/>
    </location>
</feature>
<dbReference type="STRING" id="1349762.GCA_001592245_00902"/>
<evidence type="ECO:0000256" key="2">
    <source>
        <dbReference type="ARBA" id="ARBA00034247"/>
    </source>
</evidence>
<keyword evidence="4" id="KW-0472">Membrane</keyword>
<evidence type="ECO:0000256" key="4">
    <source>
        <dbReference type="SAM" id="Phobius"/>
    </source>
</evidence>
<gene>
    <name evidence="6" type="ORF">E0W60_05180</name>
</gene>
<accession>A0A4P7LC23</accession>
<dbReference type="InterPro" id="IPR029787">
    <property type="entry name" value="Nucleotide_cyclase"/>
</dbReference>
<evidence type="ECO:0000313" key="7">
    <source>
        <dbReference type="Proteomes" id="UP000295294"/>
    </source>
</evidence>
<dbReference type="Pfam" id="PF16927">
    <property type="entry name" value="HisKA_7TM"/>
    <property type="match status" value="1"/>
</dbReference>
<feature type="transmembrane region" description="Helical" evidence="4">
    <location>
        <begin position="33"/>
        <end position="52"/>
    </location>
</feature>
<dbReference type="InterPro" id="IPR000160">
    <property type="entry name" value="GGDEF_dom"/>
</dbReference>
<name>A0A4P7LC23_9BURK</name>
<evidence type="ECO:0000259" key="5">
    <source>
        <dbReference type="PROSITE" id="PS50887"/>
    </source>
</evidence>
<keyword evidence="4" id="KW-1133">Transmembrane helix</keyword>
<feature type="transmembrane region" description="Helical" evidence="4">
    <location>
        <begin position="145"/>
        <end position="166"/>
    </location>
</feature>
<organism evidence="6 7">
    <name type="scientific">Cupriavidus oxalaticus</name>
    <dbReference type="NCBI Taxonomy" id="96344"/>
    <lineage>
        <taxon>Bacteria</taxon>
        <taxon>Pseudomonadati</taxon>
        <taxon>Pseudomonadota</taxon>
        <taxon>Betaproteobacteria</taxon>
        <taxon>Burkholderiales</taxon>
        <taxon>Burkholderiaceae</taxon>
        <taxon>Cupriavidus</taxon>
    </lineage>
</organism>
<feature type="domain" description="GGDEF" evidence="5">
    <location>
        <begin position="400"/>
        <end position="535"/>
    </location>
</feature>
<dbReference type="EC" id="2.7.7.65" evidence="1"/>
<feature type="transmembrane region" description="Helical" evidence="4">
    <location>
        <begin position="64"/>
        <end position="87"/>
    </location>
</feature>
<evidence type="ECO:0000313" key="6">
    <source>
        <dbReference type="EMBL" id="QBY50583.1"/>
    </source>
</evidence>
<keyword evidence="4" id="KW-0812">Transmembrane</keyword>
<reference evidence="6 7" key="1">
    <citation type="submission" date="2019-03" db="EMBL/GenBank/DDBJ databases">
        <title>Efficiently degradation of phenoxyalkanoic acid herbicides by Cupriavidus oxalaticus strain X32.</title>
        <authorList>
            <person name="Sheng X."/>
        </authorList>
    </citation>
    <scope>NUCLEOTIDE SEQUENCE [LARGE SCALE GENOMIC DNA]</scope>
    <source>
        <strain evidence="6 7">X32</strain>
    </source>
</reference>
<feature type="compositionally biased region" description="Low complexity" evidence="3">
    <location>
        <begin position="286"/>
        <end position="306"/>
    </location>
</feature>
<dbReference type="NCBIfam" id="TIGR00254">
    <property type="entry name" value="GGDEF"/>
    <property type="match status" value="1"/>
</dbReference>
<dbReference type="InterPro" id="IPR031621">
    <property type="entry name" value="HisKA_7TM"/>
</dbReference>
<dbReference type="RefSeq" id="WP_135703243.1">
    <property type="nucleotide sequence ID" value="NZ_CP038634.1"/>
</dbReference>
<dbReference type="GO" id="GO:0043709">
    <property type="term" value="P:cell adhesion involved in single-species biofilm formation"/>
    <property type="evidence" value="ECO:0007669"/>
    <property type="project" value="TreeGrafter"/>
</dbReference>
<dbReference type="FunFam" id="3.30.70.270:FF:000001">
    <property type="entry name" value="Diguanylate cyclase domain protein"/>
    <property type="match status" value="1"/>
</dbReference>
<feature type="transmembrane region" description="Helical" evidence="4">
    <location>
        <begin position="207"/>
        <end position="228"/>
    </location>
</feature>
<feature type="region of interest" description="Disordered" evidence="3">
    <location>
        <begin position="284"/>
        <end position="306"/>
    </location>
</feature>
<dbReference type="GO" id="GO:0005886">
    <property type="term" value="C:plasma membrane"/>
    <property type="evidence" value="ECO:0007669"/>
    <property type="project" value="TreeGrafter"/>
</dbReference>
<dbReference type="OrthoDB" id="9813903at2"/>
<dbReference type="EMBL" id="CP038634">
    <property type="protein sequence ID" value="QBY50583.1"/>
    <property type="molecule type" value="Genomic_DNA"/>
</dbReference>
<dbReference type="KEGG" id="cox:E0W60_05180"/>
<dbReference type="SMART" id="SM00267">
    <property type="entry name" value="GGDEF"/>
    <property type="match status" value="1"/>
</dbReference>
<protein>
    <recommendedName>
        <fullName evidence="1">diguanylate cyclase</fullName>
        <ecNumber evidence="1">2.7.7.65</ecNumber>
    </recommendedName>
</protein>
<dbReference type="CDD" id="cd01949">
    <property type="entry name" value="GGDEF"/>
    <property type="match status" value="1"/>
</dbReference>
<evidence type="ECO:0000256" key="3">
    <source>
        <dbReference type="SAM" id="MobiDB-lite"/>
    </source>
</evidence>
<evidence type="ECO:0000256" key="1">
    <source>
        <dbReference type="ARBA" id="ARBA00012528"/>
    </source>
</evidence>
<dbReference type="PROSITE" id="PS50887">
    <property type="entry name" value="GGDEF"/>
    <property type="match status" value="1"/>
</dbReference>
<dbReference type="InterPro" id="IPR050469">
    <property type="entry name" value="Diguanylate_Cyclase"/>
</dbReference>
<sequence length="537" mass="58241">MPSYPLVLLLTVAVVCCIGMAIATWPRRDDPTVQAFLVLAFGAVVWSGGRLLEISSTDLPGRILWAKIQYIGIVAVPIGWLVAMVHLSRPRYVVPWSRLWLPVMAAVVTVVLVFTNERHHLVWTRITLMPPGVAPGAVFEHGAGYAVAAFWSYSLLALSWFFLITAEVPNDALSRRGRVILAGGLALPLIAHVAYLNRWTGPLGGDLTPATFSLMAVLVWFCALRTHLDDIGHYARLRVFDALREGCVIVDAKGAVVEFNPAAAQLWPQLHRGSAVPAGWETALESAPGSAQGPAQGSAQAAPGLAPATPFVPPGAPFELAVERVERLDGRQIGSLVFMRDISRFQSRELALTARLGQTEEQLWQVQADLDVDALTGIPNRRYFQRESLAAVTRAHERGQPLGLLILDVDLFKQYNDLHGHLAGDDCLRQIACALAGTVTGEQFCARLGGEEFAAVLPGASREETRDVARRMVAAVRELGIAHRGTPVQPVVTISVGAVCAVPESPRLEPLLHRADSAMYRAKRAGRNRYMVDGEAA</sequence>
<dbReference type="InterPro" id="IPR043128">
    <property type="entry name" value="Rev_trsase/Diguanyl_cyclase"/>
</dbReference>
<feature type="transmembrane region" description="Helical" evidence="4">
    <location>
        <begin position="99"/>
        <end position="115"/>
    </location>
</feature>
<dbReference type="PANTHER" id="PTHR45138:SF9">
    <property type="entry name" value="DIGUANYLATE CYCLASE DGCM-RELATED"/>
    <property type="match status" value="1"/>
</dbReference>
<dbReference type="Pfam" id="PF00990">
    <property type="entry name" value="GGDEF"/>
    <property type="match status" value="1"/>
</dbReference>
<comment type="catalytic activity">
    <reaction evidence="2">
        <text>2 GTP = 3',3'-c-di-GMP + 2 diphosphate</text>
        <dbReference type="Rhea" id="RHEA:24898"/>
        <dbReference type="ChEBI" id="CHEBI:33019"/>
        <dbReference type="ChEBI" id="CHEBI:37565"/>
        <dbReference type="ChEBI" id="CHEBI:58805"/>
        <dbReference type="EC" id="2.7.7.65"/>
    </reaction>
</comment>
<dbReference type="GO" id="GO:0052621">
    <property type="term" value="F:diguanylate cyclase activity"/>
    <property type="evidence" value="ECO:0007669"/>
    <property type="project" value="UniProtKB-EC"/>
</dbReference>
<proteinExistence type="predicted"/>
<dbReference type="GO" id="GO:1902201">
    <property type="term" value="P:negative regulation of bacterial-type flagellum-dependent cell motility"/>
    <property type="evidence" value="ECO:0007669"/>
    <property type="project" value="TreeGrafter"/>
</dbReference>
<dbReference type="Gene3D" id="3.30.70.270">
    <property type="match status" value="1"/>
</dbReference>
<dbReference type="SUPFAM" id="SSF55073">
    <property type="entry name" value="Nucleotide cyclase"/>
    <property type="match status" value="1"/>
</dbReference>